<dbReference type="InterPro" id="IPR043128">
    <property type="entry name" value="Rev_trsase/Diguanyl_cyclase"/>
</dbReference>
<dbReference type="InterPro" id="IPR051320">
    <property type="entry name" value="Viral_Replic_Matur_Polypro"/>
</dbReference>
<comment type="similarity">
    <text evidence="1">Belongs to the beta type-B retroviral polymerase family. HERV class-II K(HML-2) pol subfamily.</text>
</comment>
<evidence type="ECO:0000256" key="1">
    <source>
        <dbReference type="ARBA" id="ARBA00010879"/>
    </source>
</evidence>
<evidence type="ECO:0000256" key="3">
    <source>
        <dbReference type="SAM" id="MobiDB-lite"/>
    </source>
</evidence>
<gene>
    <name evidence="5" type="ORF">H4Q32_029163</name>
</gene>
<dbReference type="EC" id="3.1.26.4" evidence="2"/>
<feature type="region of interest" description="Disordered" evidence="3">
    <location>
        <begin position="311"/>
        <end position="350"/>
    </location>
</feature>
<evidence type="ECO:0000313" key="6">
    <source>
        <dbReference type="Proteomes" id="UP000830375"/>
    </source>
</evidence>
<dbReference type="Gene3D" id="3.10.10.10">
    <property type="entry name" value="HIV Type 1 Reverse Transcriptase, subunit A, domain 1"/>
    <property type="match status" value="2"/>
</dbReference>
<dbReference type="Gene3D" id="3.30.70.270">
    <property type="match status" value="2"/>
</dbReference>
<dbReference type="Proteomes" id="UP000830375">
    <property type="component" value="Unassembled WGS sequence"/>
</dbReference>
<name>A0ABQ8LP04_LABRO</name>
<keyword evidence="6" id="KW-1185">Reference proteome</keyword>
<sequence>MNPHLSQTQKTELQHLVGQFSDVFSPLPGQANVIQHEIRTPPKMIDRQRPYRVPEAHWQAIEEEVQQMLKLGVIEPSRSPWSSPIVMVPKPDGTLRFCNDFRQLSEVSEFDGYPMPQGYWQVPLAEEAKPKTAFTTSSGHWQYRTLPFGLHGAPATFQRLMDIILRPYQAYTAAYIDDVVIHSEHWDEHLSHLRRVLTELRWAGLTTNPRKCHLALSEAKYLGYQVGRGLIKPQPKKVEAVQAAPRRSTKTQVQAFLGLAGYYRCFIPNFSSLASPLTDLTRKGQPEKIEWSPEAEVAFQRVKEALMSGTHPASPGLQLPLPGANGRLGHRTRCSPVPSKGRRGTPSDNANADGLSRIWSAFAVVYFFTRYTK</sequence>
<evidence type="ECO:0000259" key="4">
    <source>
        <dbReference type="PROSITE" id="PS50878"/>
    </source>
</evidence>
<dbReference type="EMBL" id="JACTAM010000020">
    <property type="protein sequence ID" value="KAI2652403.1"/>
    <property type="molecule type" value="Genomic_DNA"/>
</dbReference>
<dbReference type="PROSITE" id="PS50878">
    <property type="entry name" value="RT_POL"/>
    <property type="match status" value="1"/>
</dbReference>
<dbReference type="CDD" id="cd01647">
    <property type="entry name" value="RT_LTR"/>
    <property type="match status" value="1"/>
</dbReference>
<dbReference type="PANTHER" id="PTHR33064:SF29">
    <property type="entry name" value="PEPTIDASE A2 DOMAIN-CONTAINING PROTEIN-RELATED"/>
    <property type="match status" value="1"/>
</dbReference>
<organism evidence="5 6">
    <name type="scientific">Labeo rohita</name>
    <name type="common">Indian major carp</name>
    <name type="synonym">Cyprinus rohita</name>
    <dbReference type="NCBI Taxonomy" id="84645"/>
    <lineage>
        <taxon>Eukaryota</taxon>
        <taxon>Metazoa</taxon>
        <taxon>Chordata</taxon>
        <taxon>Craniata</taxon>
        <taxon>Vertebrata</taxon>
        <taxon>Euteleostomi</taxon>
        <taxon>Actinopterygii</taxon>
        <taxon>Neopterygii</taxon>
        <taxon>Teleostei</taxon>
        <taxon>Ostariophysi</taxon>
        <taxon>Cypriniformes</taxon>
        <taxon>Cyprinidae</taxon>
        <taxon>Labeoninae</taxon>
        <taxon>Labeonini</taxon>
        <taxon>Labeo</taxon>
    </lineage>
</organism>
<accession>A0ABQ8LP04</accession>
<evidence type="ECO:0000313" key="5">
    <source>
        <dbReference type="EMBL" id="KAI2652403.1"/>
    </source>
</evidence>
<feature type="domain" description="Reverse transcriptase" evidence="4">
    <location>
        <begin position="1"/>
        <end position="226"/>
    </location>
</feature>
<proteinExistence type="inferred from homology"/>
<dbReference type="InterPro" id="IPR000477">
    <property type="entry name" value="RT_dom"/>
</dbReference>
<dbReference type="SUPFAM" id="SSF56672">
    <property type="entry name" value="DNA/RNA polymerases"/>
    <property type="match status" value="1"/>
</dbReference>
<protein>
    <recommendedName>
        <fullName evidence="2">ribonuclease H</fullName>
        <ecNumber evidence="2">3.1.26.4</ecNumber>
    </recommendedName>
</protein>
<reference evidence="5 6" key="1">
    <citation type="submission" date="2022-01" db="EMBL/GenBank/DDBJ databases">
        <title>A high-quality chromosome-level genome assembly of rohu carp, Labeo rohita.</title>
        <authorList>
            <person name="Arick M.A. II"/>
            <person name="Hsu C.-Y."/>
            <person name="Magbanua Z."/>
            <person name="Pechanova O."/>
            <person name="Grover C."/>
            <person name="Miller E."/>
            <person name="Thrash A."/>
            <person name="Ezzel L."/>
            <person name="Alam S."/>
            <person name="Benzie J."/>
            <person name="Hamilton M."/>
            <person name="Karsi A."/>
            <person name="Lawrence M.L."/>
            <person name="Peterson D.G."/>
        </authorList>
    </citation>
    <scope>NUCLEOTIDE SEQUENCE [LARGE SCALE GENOMIC DNA]</scope>
    <source>
        <strain evidence="6">BAU-BD-2019</strain>
        <tissue evidence="5">Blood</tissue>
    </source>
</reference>
<dbReference type="PANTHER" id="PTHR33064">
    <property type="entry name" value="POL PROTEIN"/>
    <property type="match status" value="1"/>
</dbReference>
<dbReference type="Pfam" id="PF00078">
    <property type="entry name" value="RVT_1"/>
    <property type="match status" value="1"/>
</dbReference>
<evidence type="ECO:0000256" key="2">
    <source>
        <dbReference type="ARBA" id="ARBA00012180"/>
    </source>
</evidence>
<dbReference type="InterPro" id="IPR043502">
    <property type="entry name" value="DNA/RNA_pol_sf"/>
</dbReference>
<comment type="caution">
    <text evidence="5">The sequence shown here is derived from an EMBL/GenBank/DDBJ whole genome shotgun (WGS) entry which is preliminary data.</text>
</comment>